<reference evidence="4" key="1">
    <citation type="submission" date="2022-09" db="EMBL/GenBank/DDBJ databases">
        <title>Novel species in genus Arthrobacter.</title>
        <authorList>
            <person name="Liu Y."/>
        </authorList>
    </citation>
    <scope>NUCLEOTIDE SEQUENCE</scope>
    <source>
        <strain evidence="4">Zg-Y815</strain>
    </source>
</reference>
<keyword evidence="5" id="KW-1185">Reference proteome</keyword>
<evidence type="ECO:0000313" key="5">
    <source>
        <dbReference type="Proteomes" id="UP001059859"/>
    </source>
</evidence>
<name>A0ABY5YNZ6_9MICC</name>
<dbReference type="PANTHER" id="PTHR35333:SF3">
    <property type="entry name" value="BETA-LACTAMASE-TYPE TRANSPEPTIDASE FOLD CONTAINING PROTEIN"/>
    <property type="match status" value="1"/>
</dbReference>
<dbReference type="InterPro" id="IPR000871">
    <property type="entry name" value="Beta-lactam_class-A"/>
</dbReference>
<feature type="domain" description="Beta-lactamase class A catalytic" evidence="3">
    <location>
        <begin position="70"/>
        <end position="116"/>
    </location>
</feature>
<protein>
    <submittedName>
        <fullName evidence="4">Class A beta-lactamase-related serine hydrolase</fullName>
    </submittedName>
</protein>
<sequence>MTESLKTRKTVCSMLAGLLLLAGCAGPEDAPVTEPAGTDPEDSAVQPAPPPDPLAAELEQVAADTGADFSVAVQDNRTGASWSYNPQGRYLEASLVKVPILLTLVRQATEEQRSLTAEEESLAAMMIEYSDNEATSELYSRVGGRTELNRTYELIGVSDTEAGETWGANETTAEDQLRIARTAAQGADWLDADLLEFAVGLMENVCPEQNWGISAGVQDYGAEVALKNGWLQDDDAVWNVGSAGFVRTGDSDYSIVVLSSRNSTLPEGIDVVEGVASTVNGYEEGG</sequence>
<gene>
    <name evidence="4" type="ORF">N2K95_10155</name>
</gene>
<dbReference type="Gene3D" id="3.40.710.10">
    <property type="entry name" value="DD-peptidase/beta-lactamase superfamily"/>
    <property type="match status" value="1"/>
</dbReference>
<feature type="signal peptide" evidence="2">
    <location>
        <begin position="1"/>
        <end position="30"/>
    </location>
</feature>
<evidence type="ECO:0000256" key="2">
    <source>
        <dbReference type="SAM" id="SignalP"/>
    </source>
</evidence>
<evidence type="ECO:0000313" key="4">
    <source>
        <dbReference type="EMBL" id="UWX96044.1"/>
    </source>
</evidence>
<dbReference type="SUPFAM" id="SSF56601">
    <property type="entry name" value="beta-lactamase/transpeptidase-like"/>
    <property type="match status" value="1"/>
</dbReference>
<organism evidence="4 5">
    <name type="scientific">Arthrobacter zhaoxinii</name>
    <dbReference type="NCBI Taxonomy" id="2964616"/>
    <lineage>
        <taxon>Bacteria</taxon>
        <taxon>Bacillati</taxon>
        <taxon>Actinomycetota</taxon>
        <taxon>Actinomycetes</taxon>
        <taxon>Micrococcales</taxon>
        <taxon>Micrococcaceae</taxon>
        <taxon>Arthrobacter</taxon>
    </lineage>
</organism>
<feature type="region of interest" description="Disordered" evidence="1">
    <location>
        <begin position="30"/>
        <end position="53"/>
    </location>
</feature>
<accession>A0ABY5YNZ6</accession>
<dbReference type="GO" id="GO:0016787">
    <property type="term" value="F:hydrolase activity"/>
    <property type="evidence" value="ECO:0007669"/>
    <property type="project" value="UniProtKB-KW"/>
</dbReference>
<evidence type="ECO:0000256" key="1">
    <source>
        <dbReference type="SAM" id="MobiDB-lite"/>
    </source>
</evidence>
<keyword evidence="4" id="KW-0378">Hydrolase</keyword>
<dbReference type="PANTHER" id="PTHR35333">
    <property type="entry name" value="BETA-LACTAMASE"/>
    <property type="match status" value="1"/>
</dbReference>
<dbReference type="InterPro" id="IPR045155">
    <property type="entry name" value="Beta-lactam_cat"/>
</dbReference>
<dbReference type="InterPro" id="IPR012338">
    <property type="entry name" value="Beta-lactam/transpept-like"/>
</dbReference>
<dbReference type="PROSITE" id="PS51257">
    <property type="entry name" value="PROKAR_LIPOPROTEIN"/>
    <property type="match status" value="1"/>
</dbReference>
<dbReference type="EMBL" id="CP104275">
    <property type="protein sequence ID" value="UWX96044.1"/>
    <property type="molecule type" value="Genomic_DNA"/>
</dbReference>
<dbReference type="Pfam" id="PF13354">
    <property type="entry name" value="Beta-lactamase2"/>
    <property type="match status" value="2"/>
</dbReference>
<dbReference type="Proteomes" id="UP001059859">
    <property type="component" value="Chromosome"/>
</dbReference>
<proteinExistence type="predicted"/>
<feature type="domain" description="Beta-lactamase class A catalytic" evidence="3">
    <location>
        <begin position="121"/>
        <end position="258"/>
    </location>
</feature>
<keyword evidence="2" id="KW-0732">Signal</keyword>
<evidence type="ECO:0000259" key="3">
    <source>
        <dbReference type="Pfam" id="PF13354"/>
    </source>
</evidence>
<feature type="chain" id="PRO_5045386361" evidence="2">
    <location>
        <begin position="31"/>
        <end position="286"/>
    </location>
</feature>
<dbReference type="RefSeq" id="WP_260651467.1">
    <property type="nucleotide sequence ID" value="NZ_CP104275.1"/>
</dbReference>